<comment type="subcellular location">
    <subcellularLocation>
        <location evidence="1">Cell inner membrane</location>
        <topology evidence="1">Multi-pass membrane protein</topology>
    </subcellularLocation>
</comment>
<dbReference type="GO" id="GO:0005886">
    <property type="term" value="C:plasma membrane"/>
    <property type="evidence" value="ECO:0007669"/>
    <property type="project" value="UniProtKB-SubCell"/>
</dbReference>
<keyword evidence="10" id="KW-1185">Reference proteome</keyword>
<gene>
    <name evidence="9" type="ORF">HN018_15985</name>
</gene>
<evidence type="ECO:0000256" key="6">
    <source>
        <dbReference type="ARBA" id="ARBA00023136"/>
    </source>
</evidence>
<feature type="transmembrane region" description="Helical" evidence="8">
    <location>
        <begin position="182"/>
        <end position="206"/>
    </location>
</feature>
<evidence type="ECO:0000313" key="9">
    <source>
        <dbReference type="EMBL" id="QKE91345.1"/>
    </source>
</evidence>
<feature type="transmembrane region" description="Helical" evidence="8">
    <location>
        <begin position="7"/>
        <end position="29"/>
    </location>
</feature>
<keyword evidence="3" id="KW-1003">Cell membrane</keyword>
<protein>
    <submittedName>
        <fullName evidence="9">Multidrug transporter</fullName>
    </submittedName>
</protein>
<keyword evidence="5 8" id="KW-1133">Transmembrane helix</keyword>
<feature type="transmembrane region" description="Helical" evidence="8">
    <location>
        <begin position="338"/>
        <end position="366"/>
    </location>
</feature>
<feature type="transmembrane region" description="Helical" evidence="8">
    <location>
        <begin position="378"/>
        <end position="398"/>
    </location>
</feature>
<feature type="compositionally biased region" description="Basic and acidic residues" evidence="7">
    <location>
        <begin position="464"/>
        <end position="484"/>
    </location>
</feature>
<keyword evidence="4 8" id="KW-0812">Transmembrane</keyword>
<name>A0A6M8HSZ5_9PROT</name>
<evidence type="ECO:0000256" key="7">
    <source>
        <dbReference type="SAM" id="MobiDB-lite"/>
    </source>
</evidence>
<feature type="transmembrane region" description="Helical" evidence="8">
    <location>
        <begin position="227"/>
        <end position="249"/>
    </location>
</feature>
<evidence type="ECO:0000256" key="2">
    <source>
        <dbReference type="ARBA" id="ARBA00022448"/>
    </source>
</evidence>
<feature type="transmembrane region" description="Helical" evidence="8">
    <location>
        <begin position="308"/>
        <end position="326"/>
    </location>
</feature>
<dbReference type="RefSeq" id="WP_171833131.1">
    <property type="nucleotide sequence ID" value="NZ_CP053708.1"/>
</dbReference>
<proteinExistence type="predicted"/>
<evidence type="ECO:0000256" key="1">
    <source>
        <dbReference type="ARBA" id="ARBA00004429"/>
    </source>
</evidence>
<feature type="transmembrane region" description="Helical" evidence="8">
    <location>
        <begin position="124"/>
        <end position="145"/>
    </location>
</feature>
<evidence type="ECO:0000256" key="4">
    <source>
        <dbReference type="ARBA" id="ARBA00022692"/>
    </source>
</evidence>
<feature type="transmembrane region" description="Helical" evidence="8">
    <location>
        <begin position="49"/>
        <end position="70"/>
    </location>
</feature>
<dbReference type="PANTHER" id="PTHR43549">
    <property type="entry name" value="MULTIDRUG RESISTANCE PROTEIN YPNP-RELATED"/>
    <property type="match status" value="1"/>
</dbReference>
<dbReference type="InterPro" id="IPR052031">
    <property type="entry name" value="Membrane_Transporter-Flippase"/>
</dbReference>
<evidence type="ECO:0000313" key="10">
    <source>
        <dbReference type="Proteomes" id="UP000500767"/>
    </source>
</evidence>
<keyword evidence="2" id="KW-0813">Transport</keyword>
<dbReference type="GO" id="GO:0015297">
    <property type="term" value="F:antiporter activity"/>
    <property type="evidence" value="ECO:0007669"/>
    <property type="project" value="InterPro"/>
</dbReference>
<dbReference type="AlphaFoldDB" id="A0A6M8HSZ5"/>
<dbReference type="InterPro" id="IPR048279">
    <property type="entry name" value="MdtK-like"/>
</dbReference>
<organism evidence="9 10">
    <name type="scientific">Lichenicola cladoniae</name>
    <dbReference type="NCBI Taxonomy" id="1484109"/>
    <lineage>
        <taxon>Bacteria</taxon>
        <taxon>Pseudomonadati</taxon>
        <taxon>Pseudomonadota</taxon>
        <taxon>Alphaproteobacteria</taxon>
        <taxon>Acetobacterales</taxon>
        <taxon>Acetobacteraceae</taxon>
        <taxon>Lichenicola</taxon>
    </lineage>
</organism>
<feature type="transmembrane region" description="Helical" evidence="8">
    <location>
        <begin position="269"/>
        <end position="288"/>
    </location>
</feature>
<dbReference type="EMBL" id="CP053708">
    <property type="protein sequence ID" value="QKE91345.1"/>
    <property type="molecule type" value="Genomic_DNA"/>
</dbReference>
<feature type="transmembrane region" description="Helical" evidence="8">
    <location>
        <begin position="404"/>
        <end position="425"/>
    </location>
</feature>
<keyword evidence="6 8" id="KW-0472">Membrane</keyword>
<dbReference type="PANTHER" id="PTHR43549:SF2">
    <property type="entry name" value="MULTIDRUG RESISTANCE PROTEIN NORM-RELATED"/>
    <property type="match status" value="1"/>
</dbReference>
<evidence type="ECO:0000256" key="3">
    <source>
        <dbReference type="ARBA" id="ARBA00022475"/>
    </source>
</evidence>
<accession>A0A6M8HSZ5</accession>
<dbReference type="PIRSF" id="PIRSF006603">
    <property type="entry name" value="DinF"/>
    <property type="match status" value="1"/>
</dbReference>
<dbReference type="InterPro" id="IPR002528">
    <property type="entry name" value="MATE_fam"/>
</dbReference>
<dbReference type="Pfam" id="PF01554">
    <property type="entry name" value="MatE"/>
    <property type="match status" value="2"/>
</dbReference>
<reference evidence="9 10" key="1">
    <citation type="journal article" date="2014" name="World J. Microbiol. Biotechnol.">
        <title>Biodiversity and physiological characteristics of Antarctic and Arctic lichens-associated bacteria.</title>
        <authorList>
            <person name="Lee Y.M."/>
            <person name="Kim E.H."/>
            <person name="Lee H.K."/>
            <person name="Hong S.G."/>
        </authorList>
    </citation>
    <scope>NUCLEOTIDE SEQUENCE [LARGE SCALE GENOMIC DNA]</scope>
    <source>
        <strain evidence="9 10">PAMC 26569</strain>
    </source>
</reference>
<dbReference type="KEGG" id="lck:HN018_15985"/>
<evidence type="ECO:0000256" key="8">
    <source>
        <dbReference type="SAM" id="Phobius"/>
    </source>
</evidence>
<feature type="transmembrane region" description="Helical" evidence="8">
    <location>
        <begin position="82"/>
        <end position="104"/>
    </location>
</feature>
<feature type="transmembrane region" description="Helical" evidence="8">
    <location>
        <begin position="157"/>
        <end position="176"/>
    </location>
</feature>
<dbReference type="GO" id="GO:0042910">
    <property type="term" value="F:xenobiotic transmembrane transporter activity"/>
    <property type="evidence" value="ECO:0007669"/>
    <property type="project" value="InterPro"/>
</dbReference>
<feature type="region of interest" description="Disordered" evidence="7">
    <location>
        <begin position="456"/>
        <end position="484"/>
    </location>
</feature>
<evidence type="ECO:0000256" key="5">
    <source>
        <dbReference type="ARBA" id="ARBA00022989"/>
    </source>
</evidence>
<dbReference type="Proteomes" id="UP000500767">
    <property type="component" value="Chromosome"/>
</dbReference>
<sequence length="484" mass="49707">MRHTAVMAGTGGIGLVAVFSVDLLNLFYISLLGDRSLTAAIGFTGAVGYLQMSVSIGMSIGLGAVVSRLIGAERHDEARRVASSALVVMAAVMLLIGLVTVMLLHPILRAVGASGETLRAAAGYLTLVSPFLPLVALGMGFSALLRASGDARRSMTVTLWGAGVTACLDPVLILGLGSGLHLGLIGAAISTVLSRSVVALIGFRSVHRHALLEGPTWSGIVPDARRVGTVAMPAILTNLATPVGGAYVTHAMSSFGLQAVGGQVTIDRITPVAFAFIFALTGSVGPIMSQNLGAGLLGRVRETLRASLILVLACVAIMWAILALLQDQLVLLFSATGAAAMLIHLFCSVAVAGFLWVGALFVANAAFNNLGFPLLSTLFNWGRATLGTIPFVAFGMRYGPVGVLFGQAAGGMLFGSLAVITAFVVTGRLKPGQAVNAGRGLAVDVPGATAKAAMAELSELEEAPESHQEDPADPFLRSEGRTIG</sequence>